<dbReference type="SUPFAM" id="SSF51161">
    <property type="entry name" value="Trimeric LpxA-like enzymes"/>
    <property type="match status" value="1"/>
</dbReference>
<dbReference type="EMBL" id="QLLL01000006">
    <property type="protein sequence ID" value="RAJ02478.1"/>
    <property type="molecule type" value="Genomic_DNA"/>
</dbReference>
<dbReference type="InterPro" id="IPR032533">
    <property type="entry name" value="DUF4954"/>
</dbReference>
<evidence type="ECO:0000259" key="1">
    <source>
        <dbReference type="Pfam" id="PF16314"/>
    </source>
</evidence>
<feature type="domain" description="DUF4954" evidence="1">
    <location>
        <begin position="42"/>
        <end position="480"/>
    </location>
</feature>
<dbReference type="Proteomes" id="UP000249547">
    <property type="component" value="Unassembled WGS sequence"/>
</dbReference>
<dbReference type="InterPro" id="IPR011004">
    <property type="entry name" value="Trimer_LpxA-like_sf"/>
</dbReference>
<reference evidence="3 4" key="1">
    <citation type="submission" date="2018-06" db="EMBL/GenBank/DDBJ databases">
        <title>Genomic Encyclopedia of Archaeal and Bacterial Type Strains, Phase II (KMG-II): from individual species to whole genera.</title>
        <authorList>
            <person name="Goeker M."/>
        </authorList>
    </citation>
    <scope>NUCLEOTIDE SEQUENCE [LARGE SCALE GENOMIC DNA]</scope>
    <source>
        <strain evidence="3 4">DSM 23857</strain>
    </source>
</reference>
<dbReference type="OrthoDB" id="908418at2"/>
<sequence length="739" mass="83845">MNRILRKPLKDLGYHFIDDKYLPSGKNEYYLRDQQRGNDNVYRKLTAQEIEALVRNDNTSDDWNNIFVANEFNPQLVQHCHFFGMVRIGKLEPYFLEFHNLRLPVGLYNSTISSCDFGDNIVVHNVNFLSHFIIGNEVMIANVNEMATTDYAKFGNGITKEGEDESVRIWMELCNENGGRSVMPFDGMLPGDAWLWTRHRADDVLQNRFKQFTEKQFDRKRGYYGMVGDRTVIKHCNILKDVIIGSDAYIKGANKVKNVTVNSSAEAPSQIGEGCEIVNGIIGYGCRIFYGVKAVRFVMASHSQLKYGARLINSYLGNNATISCCEVLNSLIFPAHEQHHNNSFLCAATIMGQSNMAAGATIGSNHNSRGADGEIVAGRGFWPGLSVTLKHNSQFACFTLISKGNYMHELRMPFPFSLVLNDDHTNTLKIMPGYWFMYNMYALARNSWKYVDRDRRTDKTQHIEYDYLAPDAIEELLHALPVYETAVGEAYQLQHNLSLEEDLRAIGKNLLLTNPAAVAGLKVFVKGIENSNRPVELLKLHRSYPLFRSLIILYGVQNLVNNAAAFQLNDLPALRACCKDAKREDWKNIGGQLMPASHLQRIVNDIKSGEIASWNALHDHYRIESNNYKKHKLQHALASMLQIAGLSADELDGNNLQSLFDIAIETLETITHNIHHSREKDYKNPFRQMTYENMEEMEKVLGKFSSNGFINETKEILAGFKEAAKSTLQNFQLVMATSK</sequence>
<dbReference type="Pfam" id="PF16314">
    <property type="entry name" value="DUF4954"/>
    <property type="match status" value="1"/>
</dbReference>
<keyword evidence="4" id="KW-1185">Reference proteome</keyword>
<name>A0A327QF19_9BACT</name>
<dbReference type="AlphaFoldDB" id="A0A327QF19"/>
<protein>
    <submittedName>
        <fullName evidence="3">Uncharacterized protein DUF4954</fullName>
    </submittedName>
</protein>
<dbReference type="RefSeq" id="WP_111598916.1">
    <property type="nucleotide sequence ID" value="NZ_QLLL01000006.1"/>
</dbReference>
<evidence type="ECO:0000259" key="2">
    <source>
        <dbReference type="Pfam" id="PF20683"/>
    </source>
</evidence>
<dbReference type="InterPro" id="IPR049208">
    <property type="entry name" value="DUF6819"/>
</dbReference>
<feature type="domain" description="DUF6819" evidence="2">
    <location>
        <begin position="579"/>
        <end position="717"/>
    </location>
</feature>
<gene>
    <name evidence="3" type="ORF">LX64_03496</name>
</gene>
<evidence type="ECO:0000313" key="4">
    <source>
        <dbReference type="Proteomes" id="UP000249547"/>
    </source>
</evidence>
<proteinExistence type="predicted"/>
<dbReference type="Gene3D" id="2.160.10.10">
    <property type="entry name" value="Hexapeptide repeat proteins"/>
    <property type="match status" value="1"/>
</dbReference>
<comment type="caution">
    <text evidence="3">The sequence shown here is derived from an EMBL/GenBank/DDBJ whole genome shotgun (WGS) entry which is preliminary data.</text>
</comment>
<evidence type="ECO:0000313" key="3">
    <source>
        <dbReference type="EMBL" id="RAJ02478.1"/>
    </source>
</evidence>
<accession>A0A327QF19</accession>
<dbReference type="Pfam" id="PF20683">
    <property type="entry name" value="DUF6819"/>
    <property type="match status" value="1"/>
</dbReference>
<organism evidence="3 4">
    <name type="scientific">Chitinophaga skermanii</name>
    <dbReference type="NCBI Taxonomy" id="331697"/>
    <lineage>
        <taxon>Bacteria</taxon>
        <taxon>Pseudomonadati</taxon>
        <taxon>Bacteroidota</taxon>
        <taxon>Chitinophagia</taxon>
        <taxon>Chitinophagales</taxon>
        <taxon>Chitinophagaceae</taxon>
        <taxon>Chitinophaga</taxon>
    </lineage>
</organism>